<sequence length="505" mass="57561">MVETMFDELRREQETTGELVEGLVEKIGVLTSQVREVQLQIRSVQAQIDEKWGLILQKLSAMEGSKEEAMSVVQGRKNENSRGETAASTFTMPKVDFPEFDGSDLEDWLYKCQRFFELEHVPEDKKVKLASLYLYGFALQWHYSYVKNRKRDRVLEWEEYSLALNSRFGREVFEDPMGRMKNLKQEGEFSNLYAYMEEFDICLRRVLDKIELPMSFQVSLFINGLKEEFKSTLWLFKPTDLLSVQANVRILSNDVPLGRVGGGSKPLRVWNRPFVPVGEQRDSVAGNKAWLKGGNTPPMLGVNRNMGDRSTTAGATPNSQGIGSATSLVGRRRLSQEEVEERRFKGLCFGCNEPFDRNHRCSKRQIYSLVVESIEEENDLGEGSGVELEGQKDDRVQITLHALKGELHGEGVRTMHVKGLYKKRSLNVLIDSGSTHNFVDVGLVKGMNLVVENVDPIRVVVADGRRGCEMILGVTWLGQLGDIVWNFYSSTMKFRGKVQKLYWKE</sequence>
<dbReference type="EMBL" id="CM042884">
    <property type="protein sequence ID" value="KAI4370841.1"/>
    <property type="molecule type" value="Genomic_DNA"/>
</dbReference>
<comment type="caution">
    <text evidence="1">The sequence shown here is derived from an EMBL/GenBank/DDBJ whole genome shotgun (WGS) entry which is preliminary data.</text>
</comment>
<proteinExistence type="predicted"/>
<accession>A0ACB9QXY9</accession>
<keyword evidence="2" id="KW-1185">Reference proteome</keyword>
<organism evidence="1 2">
    <name type="scientific">Melastoma candidum</name>
    <dbReference type="NCBI Taxonomy" id="119954"/>
    <lineage>
        <taxon>Eukaryota</taxon>
        <taxon>Viridiplantae</taxon>
        <taxon>Streptophyta</taxon>
        <taxon>Embryophyta</taxon>
        <taxon>Tracheophyta</taxon>
        <taxon>Spermatophyta</taxon>
        <taxon>Magnoliopsida</taxon>
        <taxon>eudicotyledons</taxon>
        <taxon>Gunneridae</taxon>
        <taxon>Pentapetalae</taxon>
        <taxon>rosids</taxon>
        <taxon>malvids</taxon>
        <taxon>Myrtales</taxon>
        <taxon>Melastomataceae</taxon>
        <taxon>Melastomatoideae</taxon>
        <taxon>Melastomateae</taxon>
        <taxon>Melastoma</taxon>
    </lineage>
</organism>
<dbReference type="Proteomes" id="UP001057402">
    <property type="component" value="Chromosome 5"/>
</dbReference>
<name>A0ACB9QXY9_9MYRT</name>
<protein>
    <submittedName>
        <fullName evidence="1">Uncharacterized protein</fullName>
    </submittedName>
</protein>
<reference evidence="2" key="1">
    <citation type="journal article" date="2023" name="Front. Plant Sci.">
        <title>Chromosomal-level genome assembly of Melastoma candidum provides insights into trichome evolution.</title>
        <authorList>
            <person name="Zhong Y."/>
            <person name="Wu W."/>
            <person name="Sun C."/>
            <person name="Zou P."/>
            <person name="Liu Y."/>
            <person name="Dai S."/>
            <person name="Zhou R."/>
        </authorList>
    </citation>
    <scope>NUCLEOTIDE SEQUENCE [LARGE SCALE GENOMIC DNA]</scope>
</reference>
<gene>
    <name evidence="1" type="ORF">MLD38_019144</name>
</gene>
<evidence type="ECO:0000313" key="2">
    <source>
        <dbReference type="Proteomes" id="UP001057402"/>
    </source>
</evidence>
<evidence type="ECO:0000313" key="1">
    <source>
        <dbReference type="EMBL" id="KAI4370841.1"/>
    </source>
</evidence>